<evidence type="ECO:0000256" key="2">
    <source>
        <dbReference type="SAM" id="Phobius"/>
    </source>
</evidence>
<dbReference type="Pfam" id="PF20705">
    <property type="entry name" value="DUF6821"/>
    <property type="match status" value="1"/>
</dbReference>
<dbReference type="InterPro" id="IPR049224">
    <property type="entry name" value="DUF6821"/>
</dbReference>
<protein>
    <recommendedName>
        <fullName evidence="3">DUF6821 domain-containing protein</fullName>
    </recommendedName>
</protein>
<dbReference type="InterPro" id="IPR045883">
    <property type="entry name" value="At4g13530-like"/>
</dbReference>
<proteinExistence type="predicted"/>
<feature type="domain" description="DUF6821" evidence="3">
    <location>
        <begin position="168"/>
        <end position="255"/>
    </location>
</feature>
<feature type="region of interest" description="Disordered" evidence="1">
    <location>
        <begin position="8"/>
        <end position="34"/>
    </location>
</feature>
<sequence>MEAELLDWELVHGSDTESTDSIASEKKMGSSDGIDDGMILSHHFSQSLESEDSSRVDLGFDELDVCESSDACIINEDAQAESEAVAYDESHVARECFSETDHLQVADGRRHVESQLGVEEDPSNSEGNQLVSGIVYGEEEIGSDSEAVEESGGDAVVVRCGDDTSKGRETVWSKMPLALVKYCAFRIGPVWSVSMAAAVMGFLLFGRRLYNIKNKPQRIHLKVAFDYKKVSQVMSQAARLNEGFTEKRRVPVIRPALPAPGAWPVLSLR</sequence>
<feature type="transmembrane region" description="Helical" evidence="2">
    <location>
        <begin position="190"/>
        <end position="210"/>
    </location>
</feature>
<dbReference type="AlphaFoldDB" id="A0A8S9G5T9"/>
<dbReference type="EMBL" id="QGKY02001015">
    <property type="protein sequence ID" value="KAF2572725.1"/>
    <property type="molecule type" value="Genomic_DNA"/>
</dbReference>
<name>A0A8S9G5T9_BRACR</name>
<dbReference type="Proteomes" id="UP000266723">
    <property type="component" value="Unassembled WGS sequence"/>
</dbReference>
<evidence type="ECO:0000259" key="3">
    <source>
        <dbReference type="Pfam" id="PF20705"/>
    </source>
</evidence>
<evidence type="ECO:0000256" key="1">
    <source>
        <dbReference type="SAM" id="MobiDB-lite"/>
    </source>
</evidence>
<evidence type="ECO:0000313" key="5">
    <source>
        <dbReference type="EMBL" id="KAF3562494.1"/>
    </source>
</evidence>
<dbReference type="EMBL" id="QGKV02000759">
    <property type="protein sequence ID" value="KAF3562494.1"/>
    <property type="molecule type" value="Genomic_DNA"/>
</dbReference>
<organism evidence="4">
    <name type="scientific">Brassica cretica</name>
    <name type="common">Mustard</name>
    <dbReference type="NCBI Taxonomy" id="69181"/>
    <lineage>
        <taxon>Eukaryota</taxon>
        <taxon>Viridiplantae</taxon>
        <taxon>Streptophyta</taxon>
        <taxon>Embryophyta</taxon>
        <taxon>Tracheophyta</taxon>
        <taxon>Spermatophyta</taxon>
        <taxon>Magnoliopsida</taxon>
        <taxon>eudicotyledons</taxon>
        <taxon>Gunneridae</taxon>
        <taxon>Pentapetalae</taxon>
        <taxon>rosids</taxon>
        <taxon>malvids</taxon>
        <taxon>Brassicales</taxon>
        <taxon>Brassicaceae</taxon>
        <taxon>Brassiceae</taxon>
        <taxon>Brassica</taxon>
    </lineage>
</organism>
<dbReference type="PANTHER" id="PTHR33646:SF13">
    <property type="entry name" value="(RAPE) HYPOTHETICAL PROTEIN"/>
    <property type="match status" value="1"/>
</dbReference>
<keyword evidence="2" id="KW-0472">Membrane</keyword>
<comment type="caution">
    <text evidence="4">The sequence shown here is derived from an EMBL/GenBank/DDBJ whole genome shotgun (WGS) entry which is preliminary data.</text>
</comment>
<keyword evidence="2" id="KW-1133">Transmembrane helix</keyword>
<reference evidence="5 6" key="3">
    <citation type="journal article" date="2020" name="BMC Genomics">
        <title>Intraspecific diversification of the crop wild relative Brassica cretica Lam. using demographic model selection.</title>
        <authorList>
            <person name="Kioukis A."/>
            <person name="Michalopoulou V.A."/>
            <person name="Briers L."/>
            <person name="Pirintsos S."/>
            <person name="Studholme D.J."/>
            <person name="Pavlidis P."/>
            <person name="Sarris P.F."/>
        </authorList>
    </citation>
    <scope>NUCLEOTIDE SEQUENCE [LARGE SCALE GENOMIC DNA]</scope>
    <source>
        <strain evidence="6">cv. PFS-1207/04</strain>
        <strain evidence="5">PFS-1207/04</strain>
    </source>
</reference>
<reference evidence="5" key="2">
    <citation type="submission" date="2019-12" db="EMBL/GenBank/DDBJ databases">
        <authorList>
            <person name="Studholme D.J."/>
            <person name="Sarris P."/>
        </authorList>
    </citation>
    <scope>NUCLEOTIDE SEQUENCE</scope>
    <source>
        <strain evidence="5">PFS-1207/04</strain>
        <tissue evidence="5">Leaf</tissue>
    </source>
</reference>
<keyword evidence="6" id="KW-1185">Reference proteome</keyword>
<gene>
    <name evidence="5" type="ORF">DY000_02015030</name>
    <name evidence="4" type="ORF">F2Q70_00003285</name>
</gene>
<evidence type="ECO:0000313" key="4">
    <source>
        <dbReference type="EMBL" id="KAF2572725.1"/>
    </source>
</evidence>
<evidence type="ECO:0000313" key="6">
    <source>
        <dbReference type="Proteomes" id="UP000266723"/>
    </source>
</evidence>
<keyword evidence="2" id="KW-0812">Transmembrane</keyword>
<accession>A0A8S9G5T9</accession>
<reference evidence="4" key="1">
    <citation type="submission" date="2019-12" db="EMBL/GenBank/DDBJ databases">
        <title>Genome sequencing and annotation of Brassica cretica.</title>
        <authorList>
            <person name="Studholme D.J."/>
            <person name="Sarris P.F."/>
        </authorList>
    </citation>
    <scope>NUCLEOTIDE SEQUENCE</scope>
    <source>
        <strain evidence="4">PFS-102/07</strain>
        <tissue evidence="4">Leaf</tissue>
    </source>
</reference>
<dbReference type="PANTHER" id="PTHR33646">
    <property type="entry name" value="GB|AAF00631.1"/>
    <property type="match status" value="1"/>
</dbReference>
<dbReference type="OrthoDB" id="1931521at2759"/>